<dbReference type="OMA" id="DGMESAY"/>
<dbReference type="GO" id="GO:0000118">
    <property type="term" value="C:histone deacetylase complex"/>
    <property type="evidence" value="ECO:0000318"/>
    <property type="project" value="GO_Central"/>
</dbReference>
<dbReference type="AlphaFoldDB" id="A0A1S3XKQ8"/>
<dbReference type="InterPro" id="IPR003822">
    <property type="entry name" value="PAH"/>
</dbReference>
<dbReference type="GO" id="GO:0000122">
    <property type="term" value="P:negative regulation of transcription by RNA polymerase II"/>
    <property type="evidence" value="ECO:0000318"/>
    <property type="project" value="GO_Central"/>
</dbReference>
<dbReference type="InterPro" id="IPR039774">
    <property type="entry name" value="Sin3-like"/>
</dbReference>
<dbReference type="KEGG" id="nta:107766323"/>
<evidence type="ECO:0000256" key="1">
    <source>
        <dbReference type="ARBA" id="ARBA00004123"/>
    </source>
</evidence>
<dbReference type="OrthoDB" id="10265969at2759"/>
<evidence type="ECO:0000256" key="6">
    <source>
        <dbReference type="ARBA" id="ARBA00023242"/>
    </source>
</evidence>
<dbReference type="PaxDb" id="4097-A0A1S3XKQ8"/>
<dbReference type="STRING" id="4097.A0A1S3XKQ8"/>
<evidence type="ECO:0000256" key="2">
    <source>
        <dbReference type="ARBA" id="ARBA00022491"/>
    </source>
</evidence>
<reference evidence="9" key="1">
    <citation type="submission" date="2025-08" db="UniProtKB">
        <authorList>
            <consortium name="RefSeq"/>
        </authorList>
    </citation>
    <scope>IDENTIFICATION</scope>
</reference>
<keyword evidence="6 7" id="KW-0539">Nucleus</keyword>
<dbReference type="GO" id="GO:0003714">
    <property type="term" value="F:transcription corepressor activity"/>
    <property type="evidence" value="ECO:0000318"/>
    <property type="project" value="GO_Central"/>
</dbReference>
<proteinExistence type="predicted"/>
<dbReference type="PANTHER" id="PTHR12346">
    <property type="entry name" value="SIN3B-RELATED"/>
    <property type="match status" value="1"/>
</dbReference>
<evidence type="ECO:0000256" key="5">
    <source>
        <dbReference type="ARBA" id="ARBA00023163"/>
    </source>
</evidence>
<name>A0A1S3XKQ8_TOBAC</name>
<dbReference type="SUPFAM" id="SSF47762">
    <property type="entry name" value="PAH2 domain"/>
    <property type="match status" value="4"/>
</dbReference>
<feature type="region of interest" description="Disordered" evidence="8">
    <location>
        <begin position="509"/>
        <end position="540"/>
    </location>
</feature>
<dbReference type="InterPro" id="IPR036600">
    <property type="entry name" value="PAH_sf"/>
</dbReference>
<keyword evidence="4" id="KW-0805">Transcription regulation</keyword>
<dbReference type="FunFam" id="1.20.1160.11:FF:000001">
    <property type="entry name" value="Paired amphipathic helix protein Sin3"/>
    <property type="match status" value="1"/>
</dbReference>
<sequence>MQLYSAFLQEVVSTAQTRELYGNNLPVMMKENDMRRLRVDVHGNTQLKRPFGSSRGESYDQSQVPGSGLGGGEGGNNTGGGGAGANASTQKLTTNDALSYLKEVKEMFQDQRDKYDLFLERIDTAGVIARVKDLFKGHPRLILEFNTFLPKGYEITLNEKDEPPPKRTVEFEEAISFVNKIRVAVLFDDHPDLLDEFTKFLPDTSATALTAQTDKKKSSVKVEEFGGPHEDKDVMKIMYCQEFSFCEKVKERLQSPADYQAFLKCLHLYSTEIISRKELQSLLWFAWVPLALSVGSIGWSFDAAKLDRAIYTKQVLSFDRQKRETGVADLLGKCPDLMEGFNEFLERCEKIDEFTIILPDSYATASAAQTMMKLDQGTLDQDYKESDNENNGDLSMQRHTDKKKSAVKIEEFGGPNENKDALKNMYSQEFTFCEKVKERLQSPVDYQAFLHCLHIYSAEIISRKELQHLVAGRLGKYPDLIESFNEFLEHYERVGVMSKSKSYISKLVKGEKDKEQKHETEAPPTYPKKEEKEAPPKRSELEESIIFVKKVKVYLMIIFSTKFVAKAIQ</sequence>
<feature type="compositionally biased region" description="Gly residues" evidence="8">
    <location>
        <begin position="67"/>
        <end position="84"/>
    </location>
</feature>
<evidence type="ECO:0000256" key="3">
    <source>
        <dbReference type="ARBA" id="ARBA00022737"/>
    </source>
</evidence>
<evidence type="ECO:0000313" key="9">
    <source>
        <dbReference type="RefSeq" id="XP_016440570.1"/>
    </source>
</evidence>
<organism evidence="9">
    <name type="scientific">Nicotiana tabacum</name>
    <name type="common">Common tobacco</name>
    <dbReference type="NCBI Taxonomy" id="4097"/>
    <lineage>
        <taxon>Eukaryota</taxon>
        <taxon>Viridiplantae</taxon>
        <taxon>Streptophyta</taxon>
        <taxon>Embryophyta</taxon>
        <taxon>Tracheophyta</taxon>
        <taxon>Spermatophyta</taxon>
        <taxon>Magnoliopsida</taxon>
        <taxon>eudicotyledons</taxon>
        <taxon>Gunneridae</taxon>
        <taxon>Pentapetalae</taxon>
        <taxon>asterids</taxon>
        <taxon>lamiids</taxon>
        <taxon>Solanales</taxon>
        <taxon>Solanaceae</taxon>
        <taxon>Nicotianoideae</taxon>
        <taxon>Nicotianeae</taxon>
        <taxon>Nicotiana</taxon>
    </lineage>
</organism>
<dbReference type="GO" id="GO:0000785">
    <property type="term" value="C:chromatin"/>
    <property type="evidence" value="ECO:0000318"/>
    <property type="project" value="GO_Central"/>
</dbReference>
<keyword evidence="5" id="KW-0804">Transcription</keyword>
<accession>A0A1S3XKQ8</accession>
<dbReference type="Gene3D" id="1.20.1160.11">
    <property type="entry name" value="Paired amphipathic helix"/>
    <property type="match status" value="4"/>
</dbReference>
<keyword evidence="3" id="KW-0677">Repeat</keyword>
<feature type="region of interest" description="Disordered" evidence="8">
    <location>
        <begin position="381"/>
        <end position="400"/>
    </location>
</feature>
<feature type="compositionally biased region" description="Polar residues" evidence="8">
    <location>
        <begin position="55"/>
        <end position="65"/>
    </location>
</feature>
<evidence type="ECO:0000256" key="7">
    <source>
        <dbReference type="PROSITE-ProRule" id="PRU00810"/>
    </source>
</evidence>
<dbReference type="Pfam" id="PF02671">
    <property type="entry name" value="PAH"/>
    <property type="match status" value="4"/>
</dbReference>
<evidence type="ECO:0000256" key="8">
    <source>
        <dbReference type="SAM" id="MobiDB-lite"/>
    </source>
</evidence>
<dbReference type="RefSeq" id="XP_016440570.1">
    <property type="nucleotide sequence ID" value="XM_016585084.1"/>
</dbReference>
<comment type="subcellular location">
    <subcellularLocation>
        <location evidence="1 7">Nucleus</location>
    </subcellularLocation>
</comment>
<dbReference type="SMR" id="A0A1S3XKQ8"/>
<feature type="region of interest" description="Disordered" evidence="8">
    <location>
        <begin position="43"/>
        <end position="88"/>
    </location>
</feature>
<keyword evidence="2" id="KW-0678">Repressor</keyword>
<protein>
    <submittedName>
        <fullName evidence="9">Paired amphipathic helix protein Sin3-like 3</fullName>
    </submittedName>
</protein>
<dbReference type="PROSITE" id="PS51477">
    <property type="entry name" value="PAH"/>
    <property type="match status" value="2"/>
</dbReference>
<evidence type="ECO:0000256" key="4">
    <source>
        <dbReference type="ARBA" id="ARBA00023015"/>
    </source>
</evidence>
<gene>
    <name evidence="9" type="primary">LOC107766323</name>
</gene>
<dbReference type="FunFam" id="1.20.1160.11:FF:000002">
    <property type="entry name" value="Paired amphipathic helix protein SIN3"/>
    <property type="match status" value="1"/>
</dbReference>
<dbReference type="PANTHER" id="PTHR12346:SF8">
    <property type="entry name" value="PAIRED AMPHIPATHIC HELIX PROTEIN SIN3-LIKE 2"/>
    <property type="match status" value="1"/>
</dbReference>